<reference evidence="3" key="1">
    <citation type="journal article" date="2015" name="PLoS Genet.">
        <title>The dynamic genome and transcriptome of the human fungal pathogen Blastomyces and close relative Emmonsia.</title>
        <authorList>
            <person name="Munoz J.F."/>
            <person name="Gauthier G.M."/>
            <person name="Desjardins C.A."/>
            <person name="Gallo J.E."/>
            <person name="Holder J."/>
            <person name="Sullivan T.D."/>
            <person name="Marty A.J."/>
            <person name="Carmen J.C."/>
            <person name="Chen Z."/>
            <person name="Ding L."/>
            <person name="Gujja S."/>
            <person name="Magrini V."/>
            <person name="Misas E."/>
            <person name="Mitreva M."/>
            <person name="Priest M."/>
            <person name="Saif S."/>
            <person name="Whiston E.A."/>
            <person name="Young S."/>
            <person name="Zeng Q."/>
            <person name="Goldman W.E."/>
            <person name="Mardis E.R."/>
            <person name="Taylor J.W."/>
            <person name="McEwen J.G."/>
            <person name="Clay O.K."/>
            <person name="Klein B.S."/>
            <person name="Cuomo C.A."/>
        </authorList>
    </citation>
    <scope>NUCLEOTIDE SEQUENCE [LARGE SCALE GENOMIC DNA]</scope>
    <source>
        <strain evidence="3">SLH14081</strain>
    </source>
</reference>
<accession>A0A179UCK1</accession>
<dbReference type="VEuPathDB" id="FungiDB:BDBG_01272"/>
<feature type="region of interest" description="Disordered" evidence="1">
    <location>
        <begin position="83"/>
        <end position="105"/>
    </location>
</feature>
<feature type="compositionally biased region" description="Basic and acidic residues" evidence="1">
    <location>
        <begin position="83"/>
        <end position="97"/>
    </location>
</feature>
<proteinExistence type="predicted"/>
<gene>
    <name evidence="2" type="ORF">BDBG_01272</name>
</gene>
<dbReference type="KEGG" id="bgh:BDBG_01272"/>
<dbReference type="PANTHER" id="PTHR31687">
    <property type="match status" value="1"/>
</dbReference>
<dbReference type="EMBL" id="GG657449">
    <property type="protein sequence ID" value="OAT04771.1"/>
    <property type="molecule type" value="Genomic_DNA"/>
</dbReference>
<protein>
    <submittedName>
        <fullName evidence="2">DUF1688 domain-containing protein</fullName>
    </submittedName>
</protein>
<dbReference type="Proteomes" id="UP000002038">
    <property type="component" value="Unassembled WGS sequence"/>
</dbReference>
<dbReference type="Pfam" id="PF07958">
    <property type="entry name" value="DUF1688"/>
    <property type="match status" value="1"/>
</dbReference>
<evidence type="ECO:0000313" key="2">
    <source>
        <dbReference type="EMBL" id="OAT04771.1"/>
    </source>
</evidence>
<dbReference type="InterPro" id="IPR012469">
    <property type="entry name" value="DUF1688"/>
</dbReference>
<dbReference type="PANTHER" id="PTHR31687:SF3">
    <property type="entry name" value="PROTEIN URG3"/>
    <property type="match status" value="1"/>
</dbReference>
<sequence>MCLLKPSSSSPPTTNLSPIASSLYSVSFPHSLPPPLTHLLSRYISFFSPSPSEPAISRLRPWNFNNPLFFPRSTMVIMFRRKDSKLSTSDEKDDRESFMSSSSARTSNASLKVPMSMKTVNGASVPIPEVPIAPPPDPNLDPAAYLRSIHAVRQRSKVVMQRAKRNQLNHFDIDFSKFAGTAQYVASIIKRDYAPDFHAIPAHGRWHHFDIGGRPRINQLLQSWPSTVDTFERTRRLIDLFLVSVLLDAGSGSKWSYKSKESGKIYRRSEGLAVASLEMFKTGLFSSDPTEPCQVDGAGLKKITVDLIAKGMQHSEQNTLPGLEGRAGLLIRLSEALNNQEFFGANARPGNMLDYLLSHNTTLASSVPIISIPTLWSVLMDGLSSIWPPSRTQIDGVYIGDAWPCSILSSSPAAKPWETIIPFHKLTQWLCYSLMAPMTKVMNIKFSGTELLTGLPEYRNGGLLIDMGLLNLKPEDAERGLQAYRSNAMIKGQPNVEVVPLFTADDDVIVEWRALTVGFLDELLAEVNSLLELPAGERLCLAQMLEAGTWKGGREIAEVSRPNTKEPPIMILSDGTVF</sequence>
<evidence type="ECO:0000313" key="3">
    <source>
        <dbReference type="Proteomes" id="UP000002038"/>
    </source>
</evidence>
<name>A0A179UCK1_BLAGS</name>
<keyword evidence="3" id="KW-1185">Reference proteome</keyword>
<dbReference type="AlphaFoldDB" id="A0A179UCK1"/>
<organism evidence="2 3">
    <name type="scientific">Blastomyces gilchristii (strain SLH14081)</name>
    <name type="common">Blastomyces dermatitidis</name>
    <dbReference type="NCBI Taxonomy" id="559298"/>
    <lineage>
        <taxon>Eukaryota</taxon>
        <taxon>Fungi</taxon>
        <taxon>Dikarya</taxon>
        <taxon>Ascomycota</taxon>
        <taxon>Pezizomycotina</taxon>
        <taxon>Eurotiomycetes</taxon>
        <taxon>Eurotiomycetidae</taxon>
        <taxon>Onygenales</taxon>
        <taxon>Ajellomycetaceae</taxon>
        <taxon>Blastomyces</taxon>
    </lineage>
</organism>
<dbReference type="RefSeq" id="XP_002628364.2">
    <property type="nucleotide sequence ID" value="XM_002628318.2"/>
</dbReference>
<dbReference type="STRING" id="559298.A0A179UCK1"/>
<evidence type="ECO:0000256" key="1">
    <source>
        <dbReference type="SAM" id="MobiDB-lite"/>
    </source>
</evidence>
<dbReference type="OrthoDB" id="2153176at2759"/>
<dbReference type="GeneID" id="8510510"/>